<reference evidence="1 2" key="1">
    <citation type="journal article" date="2019" name="ACS Chem. Biol.">
        <title>Identification and Mobilization of a Cryptic Antibiotic Biosynthesis Gene Locus from a Human-Pathogenic Nocardia Isolate.</title>
        <authorList>
            <person name="Herisse M."/>
            <person name="Ishida K."/>
            <person name="Porter J.L."/>
            <person name="Howden B."/>
            <person name="Hertweck C."/>
            <person name="Stinear T.P."/>
            <person name="Pidot S.J."/>
        </authorList>
    </citation>
    <scope>NUCLEOTIDE SEQUENCE [LARGE SCALE GENOMIC DNA]</scope>
    <source>
        <strain evidence="1 2">AUSMDU00012717</strain>
    </source>
</reference>
<keyword evidence="2" id="KW-1185">Reference proteome</keyword>
<evidence type="ECO:0000313" key="1">
    <source>
        <dbReference type="EMBL" id="QIS11636.1"/>
    </source>
</evidence>
<organism evidence="1 2">
    <name type="scientific">Nocardia arthritidis</name>
    <dbReference type="NCBI Taxonomy" id="228602"/>
    <lineage>
        <taxon>Bacteria</taxon>
        <taxon>Bacillati</taxon>
        <taxon>Actinomycetota</taxon>
        <taxon>Actinomycetes</taxon>
        <taxon>Mycobacteriales</taxon>
        <taxon>Nocardiaceae</taxon>
        <taxon>Nocardia</taxon>
    </lineage>
</organism>
<dbReference type="SUPFAM" id="SSF56112">
    <property type="entry name" value="Protein kinase-like (PK-like)"/>
    <property type="match status" value="1"/>
</dbReference>
<proteinExistence type="predicted"/>
<dbReference type="EMBL" id="CP046172">
    <property type="protein sequence ID" value="QIS11636.1"/>
    <property type="molecule type" value="Genomic_DNA"/>
</dbReference>
<evidence type="ECO:0000313" key="2">
    <source>
        <dbReference type="Proteomes" id="UP000503540"/>
    </source>
</evidence>
<dbReference type="AlphaFoldDB" id="A0A6G9YF16"/>
<accession>A0A6G9YF16</accession>
<sequence>MSGPAATAESLKHLHRLPRPRNTELAQLDPFAGMAAGIAAARMLDPDERNWLTGHLAELSGRWDSMPLGRPWCVIRGSAPLDELIVIDGAMVIPLALERAVIGPPEWDLVRISMELWSFGWRTAPEYAEFCQAYGQDVTRWPGCYLLRDIQEFRMVVEVTVAATADPGLRGQSAHRLACIRGDVGPRPWPGWVSIDQ</sequence>
<protein>
    <submittedName>
        <fullName evidence="1">Uncharacterized protein</fullName>
    </submittedName>
</protein>
<name>A0A6G9YF16_9NOCA</name>
<dbReference type="InterPro" id="IPR011009">
    <property type="entry name" value="Kinase-like_dom_sf"/>
</dbReference>
<dbReference type="Proteomes" id="UP000503540">
    <property type="component" value="Chromosome"/>
</dbReference>
<dbReference type="KEGG" id="nah:F5544_18835"/>
<gene>
    <name evidence="1" type="ORF">F5544_18835</name>
</gene>